<evidence type="ECO:0000259" key="10">
    <source>
        <dbReference type="Pfam" id="PF13229"/>
    </source>
</evidence>
<dbReference type="PANTHER" id="PTHR40088">
    <property type="entry name" value="PECTATE LYASE (EUROFUNG)"/>
    <property type="match status" value="1"/>
</dbReference>
<dbReference type="RefSeq" id="WP_203863313.1">
    <property type="nucleotide sequence ID" value="NZ_BOOI01000021.1"/>
</dbReference>
<keyword evidence="3" id="KW-0964">Secreted</keyword>
<accession>A0A8J3RZL4</accession>
<evidence type="ECO:0000256" key="4">
    <source>
        <dbReference type="ARBA" id="ARBA00022723"/>
    </source>
</evidence>
<dbReference type="SUPFAM" id="SSF51126">
    <property type="entry name" value="Pectin lyase-like"/>
    <property type="match status" value="1"/>
</dbReference>
<feature type="region of interest" description="Disordered" evidence="9">
    <location>
        <begin position="583"/>
        <end position="644"/>
    </location>
</feature>
<dbReference type="InterPro" id="IPR039448">
    <property type="entry name" value="Beta_helix"/>
</dbReference>
<keyword evidence="7" id="KW-0456">Lyase</keyword>
<comment type="similarity">
    <text evidence="8">Belongs to the polysaccharide lyase 9 family.</text>
</comment>
<gene>
    <name evidence="12" type="ORF">Pro02_26030</name>
</gene>
<name>A0A8J3RZL4_PLARO</name>
<dbReference type="InterPro" id="IPR043708">
    <property type="entry name" value="DUF5648"/>
</dbReference>
<evidence type="ECO:0000256" key="9">
    <source>
        <dbReference type="SAM" id="MobiDB-lite"/>
    </source>
</evidence>
<dbReference type="InterPro" id="IPR011050">
    <property type="entry name" value="Pectin_lyase_fold/virulence"/>
</dbReference>
<keyword evidence="5" id="KW-0732">Signal</keyword>
<dbReference type="SMART" id="SM00710">
    <property type="entry name" value="PbH1"/>
    <property type="match status" value="7"/>
</dbReference>
<comment type="cofactor">
    <cofactor evidence="1">
        <name>Ca(2+)</name>
        <dbReference type="ChEBI" id="CHEBI:29108"/>
    </cofactor>
</comment>
<reference evidence="12" key="1">
    <citation type="submission" date="2021-01" db="EMBL/GenBank/DDBJ databases">
        <title>Whole genome shotgun sequence of Planobispora rosea NBRC 15558.</title>
        <authorList>
            <person name="Komaki H."/>
            <person name="Tamura T."/>
        </authorList>
    </citation>
    <scope>NUCLEOTIDE SEQUENCE</scope>
    <source>
        <strain evidence="12">NBRC 15558</strain>
    </source>
</reference>
<evidence type="ECO:0000256" key="5">
    <source>
        <dbReference type="ARBA" id="ARBA00022729"/>
    </source>
</evidence>
<evidence type="ECO:0000259" key="11">
    <source>
        <dbReference type="Pfam" id="PF18885"/>
    </source>
</evidence>
<dbReference type="PANTHER" id="PTHR40088:SF1">
    <property type="entry name" value="PECTATE LYASE PEL9"/>
    <property type="match status" value="1"/>
</dbReference>
<keyword evidence="4" id="KW-0479">Metal-binding</keyword>
<dbReference type="GO" id="GO:0016837">
    <property type="term" value="F:carbon-oxygen lyase activity, acting on polysaccharides"/>
    <property type="evidence" value="ECO:0007669"/>
    <property type="project" value="TreeGrafter"/>
</dbReference>
<feature type="compositionally biased region" description="Pro residues" evidence="9">
    <location>
        <begin position="627"/>
        <end position="641"/>
    </location>
</feature>
<feature type="domain" description="DUF5648" evidence="11">
    <location>
        <begin position="651"/>
        <end position="780"/>
    </location>
</feature>
<evidence type="ECO:0000313" key="12">
    <source>
        <dbReference type="EMBL" id="GIH84195.1"/>
    </source>
</evidence>
<evidence type="ECO:0000256" key="1">
    <source>
        <dbReference type="ARBA" id="ARBA00001913"/>
    </source>
</evidence>
<evidence type="ECO:0000256" key="3">
    <source>
        <dbReference type="ARBA" id="ARBA00022525"/>
    </source>
</evidence>
<organism evidence="12 13">
    <name type="scientific">Planobispora rosea</name>
    <dbReference type="NCBI Taxonomy" id="35762"/>
    <lineage>
        <taxon>Bacteria</taxon>
        <taxon>Bacillati</taxon>
        <taxon>Actinomycetota</taxon>
        <taxon>Actinomycetes</taxon>
        <taxon>Streptosporangiales</taxon>
        <taxon>Streptosporangiaceae</taxon>
        <taxon>Planobispora</taxon>
    </lineage>
</organism>
<protein>
    <recommendedName>
        <fullName evidence="14">DUF1565 domain-containing protein</fullName>
    </recommendedName>
</protein>
<evidence type="ECO:0000256" key="8">
    <source>
        <dbReference type="ARBA" id="ARBA00038263"/>
    </source>
</evidence>
<feature type="compositionally biased region" description="Low complexity" evidence="9">
    <location>
        <begin position="598"/>
        <end position="624"/>
    </location>
</feature>
<comment type="caution">
    <text evidence="12">The sequence shown here is derived from an EMBL/GenBank/DDBJ whole genome shotgun (WGS) entry which is preliminary data.</text>
</comment>
<dbReference type="EMBL" id="BOOI01000021">
    <property type="protein sequence ID" value="GIH84195.1"/>
    <property type="molecule type" value="Genomic_DNA"/>
</dbReference>
<dbReference type="GO" id="GO:0005576">
    <property type="term" value="C:extracellular region"/>
    <property type="evidence" value="ECO:0007669"/>
    <property type="project" value="UniProtKB-SubCell"/>
</dbReference>
<comment type="subcellular location">
    <subcellularLocation>
        <location evidence="2">Secreted</location>
    </subcellularLocation>
</comment>
<sequence length="789" mass="83261">MLMITAGPVLTASASRPADSSSLPANAVYVSATTGNDANPGTVGKPLRTAAAAVRRASSGTMTTIVLRGGEYRESLGSVHKPISLQPYPGEEAWFKGSTPLPGTRFVRDGSAWRLDGWNPDICRPGPGGKACVHPPDIIQGNLLGGDPEMAFADGRPLRQVSSRDQVKAGSFHWDSANGTLLVGTDPRAHTIEVSHLRYAMHFLKGSENSVIRGLGFAHYATSQDYRKPHAAIVIQASGVTIEDSTVAHNAAAGVAAHATGLRLNRNYVTANGSNGILSHKAGNLIMSGNRIIGNNQERTGLESSASLAGAGMKATYLRNAVIRDNIFEDNLGTGFWCDLSCENVTVVRNLARANTKHGLYYEVSGRGLIASNMLVGNGQNGIKISGSNHVRVYNNTLADNAQPLLVAEDPRPHLDRCSADNCPSQDALSRGITWDTADVTIVNNIFMARSGTAPLVDTVDANNRTSGRRVGADRMIPAGQMDNNGYRPSAPDGRTVLVKWVRADGGDVSYTSLADFRRTGREANGRYLEAGDTAFSAEKRDLEVVPDSPAETAGRPLPADVAAAVGVPAGVPVALGALRWPGEDGGLPSPPVPSPSSIPSVTHPTASPSPSPSQSRVSASPRPIETVPPSPSASPSPPSSPVLGERVHYMIHARTGHVLMTLNGAEAGRAVQYGYEPQDTGFLAAGRSSSGVVPIYRLRHPSTGDRLFIRSAVERENAISRLGYAPEIVAFYAAPSAGPGTVAVYRLLKGAYHHYAVGPAARDEAVANGWRYEHVAFHVRPATERTGS</sequence>
<evidence type="ECO:0008006" key="14">
    <source>
        <dbReference type="Google" id="ProtNLM"/>
    </source>
</evidence>
<evidence type="ECO:0000256" key="2">
    <source>
        <dbReference type="ARBA" id="ARBA00004613"/>
    </source>
</evidence>
<evidence type="ECO:0000256" key="7">
    <source>
        <dbReference type="ARBA" id="ARBA00023239"/>
    </source>
</evidence>
<dbReference type="Gene3D" id="2.160.20.10">
    <property type="entry name" value="Single-stranded right-handed beta-helix, Pectin lyase-like"/>
    <property type="match status" value="2"/>
</dbReference>
<evidence type="ECO:0000256" key="6">
    <source>
        <dbReference type="ARBA" id="ARBA00022837"/>
    </source>
</evidence>
<dbReference type="InterPro" id="IPR012334">
    <property type="entry name" value="Pectin_lyas_fold"/>
</dbReference>
<dbReference type="Proteomes" id="UP000655044">
    <property type="component" value="Unassembled WGS sequence"/>
</dbReference>
<evidence type="ECO:0000313" key="13">
    <source>
        <dbReference type="Proteomes" id="UP000655044"/>
    </source>
</evidence>
<dbReference type="GO" id="GO:0046872">
    <property type="term" value="F:metal ion binding"/>
    <property type="evidence" value="ECO:0007669"/>
    <property type="project" value="UniProtKB-KW"/>
</dbReference>
<keyword evidence="6" id="KW-0106">Calcium</keyword>
<dbReference type="InterPro" id="IPR052052">
    <property type="entry name" value="Polysaccharide_Lyase_9"/>
</dbReference>
<dbReference type="Pfam" id="PF13229">
    <property type="entry name" value="Beta_helix"/>
    <property type="match status" value="1"/>
</dbReference>
<dbReference type="Pfam" id="PF18885">
    <property type="entry name" value="DUF5648"/>
    <property type="match status" value="1"/>
</dbReference>
<proteinExistence type="inferred from homology"/>
<dbReference type="InterPro" id="IPR006626">
    <property type="entry name" value="PbH1"/>
</dbReference>
<dbReference type="AlphaFoldDB" id="A0A8J3RZL4"/>
<keyword evidence="13" id="KW-1185">Reference proteome</keyword>
<feature type="domain" description="Right handed beta helix" evidence="10">
    <location>
        <begin position="231"/>
        <end position="368"/>
    </location>
</feature>